<dbReference type="GO" id="GO:0010468">
    <property type="term" value="P:regulation of gene expression"/>
    <property type="evidence" value="ECO:0007669"/>
    <property type="project" value="UniProtKB-ARBA"/>
</dbReference>
<sequence length="505" mass="54022">MPTSLFPDMDRNSGGLEDQRALQLALELSMLAGLSSDNEDGLNPSTFDNENRGKKSQNMTECVPVPSSEHVAEIVGRQGCKIKALRAKTNTYIKTPVRGEEPVFVVTGRKEDVSMAKREILSAAEHFSQIRASRKNNMNGSLAPGPPNNVPGQTTIQVRVPYRVVGLVVGPKGATIKRIQQQTHTYIVTPSREKEPVFEVTGLPENVESARKEIEAHIAMRTGGMIDANEQNDFHTNGVDGTYSTGSNDLVSSLYKPTSTMNGLNSAFSSYCDGSNNHHPLLSPPTPSRSSDAIFNFGSSTTNGTSGKASDFTNFSNGFPLYDTDEGISESPTFDPAVGQPTSIWAEIGRSSAANVFGSSSATTLASMTRRSSTSGGTPRLSPTLTDNGLIEHPPARRIRSDPLSLNGLPAFSSLPNGNSSGGLVNGFHTSNGGSTSSSPTDSLGSGRKNKRDCIICFESEIVAALVPCGHNLFCLECANRLYDKNEPECPVCHQTIAQVIRIYS</sequence>
<keyword evidence="3" id="KW-0963">Cytoplasm</keyword>
<evidence type="ECO:0000256" key="11">
    <source>
        <dbReference type="PROSITE-ProRule" id="PRU00175"/>
    </source>
</evidence>
<evidence type="ECO:0000256" key="1">
    <source>
        <dbReference type="ARBA" id="ARBA00004123"/>
    </source>
</evidence>
<dbReference type="GO" id="GO:0005737">
    <property type="term" value="C:cytoplasm"/>
    <property type="evidence" value="ECO:0007669"/>
    <property type="project" value="UniProtKB-SubCell"/>
</dbReference>
<dbReference type="FunFam" id="3.30.1370.10:FF:000013">
    <property type="entry name" value="Mex-3 RNA-binding family member B"/>
    <property type="match status" value="1"/>
</dbReference>
<keyword evidence="8 10" id="KW-0694">RNA-binding</keyword>
<comment type="subcellular location">
    <subcellularLocation>
        <location evidence="2">Cytoplasm</location>
    </subcellularLocation>
    <subcellularLocation>
        <location evidence="1">Nucleus</location>
    </subcellularLocation>
</comment>
<evidence type="ECO:0000256" key="5">
    <source>
        <dbReference type="ARBA" id="ARBA00022737"/>
    </source>
</evidence>
<evidence type="ECO:0000256" key="3">
    <source>
        <dbReference type="ARBA" id="ARBA00022490"/>
    </source>
</evidence>
<dbReference type="PANTHER" id="PTHR23285:SF7">
    <property type="entry name" value="LD09246P1"/>
    <property type="match status" value="1"/>
</dbReference>
<feature type="compositionally biased region" description="Low complexity" evidence="12">
    <location>
        <begin position="369"/>
        <end position="384"/>
    </location>
</feature>
<feature type="region of interest" description="Disordered" evidence="12">
    <location>
        <begin position="365"/>
        <end position="403"/>
    </location>
</feature>
<accession>T1JDY7</accession>
<dbReference type="GO" id="GO:0008270">
    <property type="term" value="F:zinc ion binding"/>
    <property type="evidence" value="ECO:0007669"/>
    <property type="project" value="UniProtKB-KW"/>
</dbReference>
<keyword evidence="4" id="KW-0479">Metal-binding</keyword>
<evidence type="ECO:0000256" key="12">
    <source>
        <dbReference type="SAM" id="MobiDB-lite"/>
    </source>
</evidence>
<dbReference type="Gene3D" id="3.30.40.10">
    <property type="entry name" value="Zinc/RING finger domain, C3HC4 (zinc finger)"/>
    <property type="match status" value="1"/>
</dbReference>
<evidence type="ECO:0000256" key="8">
    <source>
        <dbReference type="ARBA" id="ARBA00022884"/>
    </source>
</evidence>
<dbReference type="SUPFAM" id="SSF54791">
    <property type="entry name" value="Eukaryotic type KH-domain (KH-domain type I)"/>
    <property type="match status" value="2"/>
</dbReference>
<feature type="compositionally biased region" description="Low complexity" evidence="12">
    <location>
        <begin position="426"/>
        <end position="447"/>
    </location>
</feature>
<dbReference type="InterPro" id="IPR013083">
    <property type="entry name" value="Znf_RING/FYVE/PHD"/>
</dbReference>
<dbReference type="Pfam" id="PF13920">
    <property type="entry name" value="zf-C3HC4_3"/>
    <property type="match status" value="1"/>
</dbReference>
<dbReference type="PROSITE" id="PS50089">
    <property type="entry name" value="ZF_RING_2"/>
    <property type="match status" value="1"/>
</dbReference>
<dbReference type="FunFam" id="3.30.40.10:FF:000090">
    <property type="entry name" value="Mex-3 RNA-binding family member C"/>
    <property type="match status" value="1"/>
</dbReference>
<reference evidence="15" key="1">
    <citation type="submission" date="2011-05" db="EMBL/GenBank/DDBJ databases">
        <authorList>
            <person name="Richards S.R."/>
            <person name="Qu J."/>
            <person name="Jiang H."/>
            <person name="Jhangiani S.N."/>
            <person name="Agravi P."/>
            <person name="Goodspeed R."/>
            <person name="Gross S."/>
            <person name="Mandapat C."/>
            <person name="Jackson L."/>
            <person name="Mathew T."/>
            <person name="Pu L."/>
            <person name="Thornton R."/>
            <person name="Saada N."/>
            <person name="Wilczek-Boney K.B."/>
            <person name="Lee S."/>
            <person name="Kovar C."/>
            <person name="Wu Y."/>
            <person name="Scherer S.E."/>
            <person name="Worley K.C."/>
            <person name="Muzny D.M."/>
            <person name="Gibbs R."/>
        </authorList>
    </citation>
    <scope>NUCLEOTIDE SEQUENCE</scope>
    <source>
        <strain evidence="15">Brora</strain>
    </source>
</reference>
<evidence type="ECO:0000256" key="2">
    <source>
        <dbReference type="ARBA" id="ARBA00004496"/>
    </source>
</evidence>
<name>T1JDY7_STRMM</name>
<dbReference type="EMBL" id="JH432114">
    <property type="status" value="NOT_ANNOTATED_CDS"/>
    <property type="molecule type" value="Genomic_DNA"/>
</dbReference>
<dbReference type="PANTHER" id="PTHR23285">
    <property type="entry name" value="RING FINGER AND KH DOMAIN CONTAINING PROTEIN 1"/>
    <property type="match status" value="1"/>
</dbReference>
<feature type="region of interest" description="Disordered" evidence="12">
    <location>
        <begin position="35"/>
        <end position="64"/>
    </location>
</feature>
<feature type="region of interest" description="Disordered" evidence="12">
    <location>
        <begin position="423"/>
        <end position="448"/>
    </location>
</feature>
<dbReference type="HOGENOM" id="CLU_025598_2_0_1"/>
<reference evidence="14" key="2">
    <citation type="submission" date="2015-02" db="UniProtKB">
        <authorList>
            <consortium name="EnsemblMetazoa"/>
        </authorList>
    </citation>
    <scope>IDENTIFICATION</scope>
</reference>
<dbReference type="OMA" id="MECAQRI"/>
<proteinExistence type="predicted"/>
<dbReference type="PhylomeDB" id="T1JDY7"/>
<dbReference type="GO" id="GO:0005634">
    <property type="term" value="C:nucleus"/>
    <property type="evidence" value="ECO:0007669"/>
    <property type="project" value="UniProtKB-SubCell"/>
</dbReference>
<keyword evidence="15" id="KW-1185">Reference proteome</keyword>
<evidence type="ECO:0000313" key="15">
    <source>
        <dbReference type="Proteomes" id="UP000014500"/>
    </source>
</evidence>
<evidence type="ECO:0000256" key="9">
    <source>
        <dbReference type="ARBA" id="ARBA00023242"/>
    </source>
</evidence>
<dbReference type="eggNOG" id="KOG2113">
    <property type="taxonomic scope" value="Eukaryota"/>
</dbReference>
<evidence type="ECO:0000313" key="14">
    <source>
        <dbReference type="EnsemblMetazoa" id="SMAR012022-PA"/>
    </source>
</evidence>
<dbReference type="InterPro" id="IPR047226">
    <property type="entry name" value="KH-I_MEX3_rpt2"/>
</dbReference>
<evidence type="ECO:0000256" key="6">
    <source>
        <dbReference type="ARBA" id="ARBA00022771"/>
    </source>
</evidence>
<dbReference type="CDD" id="cd16518">
    <property type="entry name" value="RING-HC_MEX3"/>
    <property type="match status" value="1"/>
</dbReference>
<dbReference type="AlphaFoldDB" id="T1JDY7"/>
<keyword evidence="9" id="KW-0539">Nucleus</keyword>
<dbReference type="FunFam" id="3.30.1370.10:FF:000012">
    <property type="entry name" value="Mex-3 RNA-binding family member D"/>
    <property type="match status" value="1"/>
</dbReference>
<evidence type="ECO:0000259" key="13">
    <source>
        <dbReference type="PROSITE" id="PS50089"/>
    </source>
</evidence>
<dbReference type="GO" id="GO:0003723">
    <property type="term" value="F:RNA binding"/>
    <property type="evidence" value="ECO:0007669"/>
    <property type="project" value="UniProtKB-UniRule"/>
</dbReference>
<evidence type="ECO:0000256" key="7">
    <source>
        <dbReference type="ARBA" id="ARBA00022833"/>
    </source>
</evidence>
<dbReference type="SMART" id="SM00322">
    <property type="entry name" value="KH"/>
    <property type="match status" value="2"/>
</dbReference>
<evidence type="ECO:0000256" key="4">
    <source>
        <dbReference type="ARBA" id="ARBA00022723"/>
    </source>
</evidence>
<dbReference type="Proteomes" id="UP000014500">
    <property type="component" value="Unassembled WGS sequence"/>
</dbReference>
<protein>
    <recommendedName>
        <fullName evidence="13">RING-type domain-containing protein</fullName>
    </recommendedName>
</protein>
<dbReference type="SUPFAM" id="SSF57850">
    <property type="entry name" value="RING/U-box"/>
    <property type="match status" value="1"/>
</dbReference>
<organism evidence="14 15">
    <name type="scientific">Strigamia maritima</name>
    <name type="common">European centipede</name>
    <name type="synonym">Geophilus maritimus</name>
    <dbReference type="NCBI Taxonomy" id="126957"/>
    <lineage>
        <taxon>Eukaryota</taxon>
        <taxon>Metazoa</taxon>
        <taxon>Ecdysozoa</taxon>
        <taxon>Arthropoda</taxon>
        <taxon>Myriapoda</taxon>
        <taxon>Chilopoda</taxon>
        <taxon>Pleurostigmophora</taxon>
        <taxon>Geophilomorpha</taxon>
        <taxon>Linotaeniidae</taxon>
        <taxon>Strigamia</taxon>
    </lineage>
</organism>
<dbReference type="Gene3D" id="3.30.1370.10">
    <property type="entry name" value="K Homology domain, type 1"/>
    <property type="match status" value="2"/>
</dbReference>
<dbReference type="InterPro" id="IPR047227">
    <property type="entry name" value="MEX3"/>
</dbReference>
<dbReference type="InterPro" id="IPR047228">
    <property type="entry name" value="KH-I_MEX3_rpt1"/>
</dbReference>
<dbReference type="InterPro" id="IPR004087">
    <property type="entry name" value="KH_dom"/>
</dbReference>
<dbReference type="InterPro" id="IPR036612">
    <property type="entry name" value="KH_dom_type_1_sf"/>
</dbReference>
<evidence type="ECO:0000256" key="10">
    <source>
        <dbReference type="PROSITE-ProRule" id="PRU00117"/>
    </source>
</evidence>
<dbReference type="EnsemblMetazoa" id="SMAR012022-RA">
    <property type="protein sequence ID" value="SMAR012022-PA"/>
    <property type="gene ID" value="SMAR012022"/>
</dbReference>
<dbReference type="Pfam" id="PF00013">
    <property type="entry name" value="KH_1"/>
    <property type="match status" value="2"/>
</dbReference>
<dbReference type="SMART" id="SM00184">
    <property type="entry name" value="RING"/>
    <property type="match status" value="1"/>
</dbReference>
<dbReference type="InterPro" id="IPR001841">
    <property type="entry name" value="Znf_RING"/>
</dbReference>
<dbReference type="CDD" id="cd22424">
    <property type="entry name" value="KH-I_MEX3_rpt2"/>
    <property type="match status" value="1"/>
</dbReference>
<feature type="domain" description="RING-type" evidence="13">
    <location>
        <begin position="454"/>
        <end position="494"/>
    </location>
</feature>
<dbReference type="PROSITE" id="PS50084">
    <property type="entry name" value="KH_TYPE_1"/>
    <property type="match status" value="2"/>
</dbReference>
<keyword evidence="7" id="KW-0862">Zinc</keyword>
<keyword evidence="6 11" id="KW-0863">Zinc-finger</keyword>
<dbReference type="STRING" id="126957.T1JDY7"/>
<keyword evidence="5" id="KW-0677">Repeat</keyword>
<dbReference type="CDD" id="cd22423">
    <property type="entry name" value="KH-I_MEX3_rpt1"/>
    <property type="match status" value="1"/>
</dbReference>
<dbReference type="InterPro" id="IPR004088">
    <property type="entry name" value="KH_dom_type_1"/>
</dbReference>